<keyword evidence="4" id="KW-1185">Reference proteome</keyword>
<evidence type="ECO:0000313" key="3">
    <source>
        <dbReference type="EMBL" id="GLC31139.1"/>
    </source>
</evidence>
<proteinExistence type="predicted"/>
<dbReference type="Pfam" id="PF25583">
    <property type="entry name" value="WCX"/>
    <property type="match status" value="1"/>
</dbReference>
<comment type="caution">
    <text evidence="3">The sequence shown here is derived from an EMBL/GenBank/DDBJ whole genome shotgun (WGS) entry which is preliminary data.</text>
</comment>
<feature type="domain" description="WYL" evidence="1">
    <location>
        <begin position="148"/>
        <end position="220"/>
    </location>
</feature>
<dbReference type="InterPro" id="IPR026881">
    <property type="entry name" value="WYL_dom"/>
</dbReference>
<protein>
    <submittedName>
        <fullName evidence="3">WYL domain-containing protein</fullName>
    </submittedName>
</protein>
<feature type="domain" description="WCX" evidence="2">
    <location>
        <begin position="250"/>
        <end position="323"/>
    </location>
</feature>
<dbReference type="Pfam" id="PF13280">
    <property type="entry name" value="WYL"/>
    <property type="match status" value="1"/>
</dbReference>
<dbReference type="InterPro" id="IPR051534">
    <property type="entry name" value="CBASS_pafABC_assoc_protein"/>
</dbReference>
<sequence>MERFKSDALLYIYNSLIEGKVVKKNDVVDKFNINERTFYRYIKDIKNFVENPDGDLIGEQIIVDREKCGYVLKGKYEKKLNEKEVLAISKVLLESRGFIKNEIEGMISKILDNCICEDKENIKPIIGNELIHYVSPQHGQRLLDKLWEISTAINEQKVLDIGYVKIGIDGKFQEEVSRRIVYPQGILFSEYYFYLIAFIEGKSYEYPTIYRVDRIKDLTITEKRYEIEYSKRFQDGRYRKLIQFMQTGELERVKFRFTGRSIEAVLDRLPNAKVVREKQGEYIVEINMFGKGIKMWLLSQGEDIEVLSPDKFREEMMETIDEMKRLYN</sequence>
<dbReference type="PANTHER" id="PTHR34580">
    <property type="match status" value="1"/>
</dbReference>
<dbReference type="PROSITE" id="PS52050">
    <property type="entry name" value="WYL"/>
    <property type="match status" value="1"/>
</dbReference>
<gene>
    <name evidence="3" type="ORF">bsdE14_25490</name>
</gene>
<dbReference type="RefSeq" id="WP_264850417.1">
    <property type="nucleotide sequence ID" value="NZ_BRXR01000001.1"/>
</dbReference>
<name>A0ABQ5N7C5_9CLOT</name>
<dbReference type="Proteomes" id="UP001208567">
    <property type="component" value="Unassembled WGS sequence"/>
</dbReference>
<evidence type="ECO:0000313" key="4">
    <source>
        <dbReference type="Proteomes" id="UP001208567"/>
    </source>
</evidence>
<evidence type="ECO:0000259" key="1">
    <source>
        <dbReference type="Pfam" id="PF13280"/>
    </source>
</evidence>
<organism evidence="3 4">
    <name type="scientific">Clostridium omnivorum</name>
    <dbReference type="NCBI Taxonomy" id="1604902"/>
    <lineage>
        <taxon>Bacteria</taxon>
        <taxon>Bacillati</taxon>
        <taxon>Bacillota</taxon>
        <taxon>Clostridia</taxon>
        <taxon>Eubacteriales</taxon>
        <taxon>Clostridiaceae</taxon>
        <taxon>Clostridium</taxon>
    </lineage>
</organism>
<dbReference type="PANTHER" id="PTHR34580:SF1">
    <property type="entry name" value="PROTEIN PAFC"/>
    <property type="match status" value="1"/>
</dbReference>
<reference evidence="3 4" key="1">
    <citation type="journal article" date="2024" name="Int. J. Syst. Evol. Microbiol.">
        <title>Clostridium omnivorum sp. nov., isolated from anoxic soil under the treatment of reductive soil disinfestation.</title>
        <authorList>
            <person name="Ueki A."/>
            <person name="Tonouchi A."/>
            <person name="Kaku N."/>
            <person name="Honma S."/>
            <person name="Ueki K."/>
        </authorList>
    </citation>
    <scope>NUCLEOTIDE SEQUENCE [LARGE SCALE GENOMIC DNA]</scope>
    <source>
        <strain evidence="3 4">E14</strain>
    </source>
</reference>
<dbReference type="EMBL" id="BRXR01000001">
    <property type="protein sequence ID" value="GLC31139.1"/>
    <property type="molecule type" value="Genomic_DNA"/>
</dbReference>
<evidence type="ECO:0000259" key="2">
    <source>
        <dbReference type="Pfam" id="PF25583"/>
    </source>
</evidence>
<accession>A0ABQ5N7C5</accession>
<dbReference type="InterPro" id="IPR057727">
    <property type="entry name" value="WCX_dom"/>
</dbReference>